<reference evidence="1" key="1">
    <citation type="submission" date="2020-07" db="EMBL/GenBank/DDBJ databases">
        <title>Ethylene signaling mediates host invasion by parasitic plants.</title>
        <authorList>
            <person name="Yoshida S."/>
        </authorList>
    </citation>
    <scope>NUCLEOTIDE SEQUENCE</scope>
    <source>
        <strain evidence="1">Okayama</strain>
    </source>
</reference>
<evidence type="ECO:0000313" key="1">
    <source>
        <dbReference type="EMBL" id="GFP80603.1"/>
    </source>
</evidence>
<dbReference type="Proteomes" id="UP000653305">
    <property type="component" value="Unassembled WGS sequence"/>
</dbReference>
<name>A0A830B7Y2_9LAMI</name>
<dbReference type="EMBL" id="BMAC01000020">
    <property type="protein sequence ID" value="GFP80603.1"/>
    <property type="molecule type" value="Genomic_DNA"/>
</dbReference>
<protein>
    <submittedName>
        <fullName evidence="1">Uncharacterized protein</fullName>
    </submittedName>
</protein>
<sequence length="73" mass="7845">MKLIATVSSNENGHCSAEPAIVVVNQSTVPLSCSTLHSKISLECALVVGDSKRAENKNQGVLKCYKRRRLSAC</sequence>
<organism evidence="1 2">
    <name type="scientific">Phtheirospermum japonicum</name>
    <dbReference type="NCBI Taxonomy" id="374723"/>
    <lineage>
        <taxon>Eukaryota</taxon>
        <taxon>Viridiplantae</taxon>
        <taxon>Streptophyta</taxon>
        <taxon>Embryophyta</taxon>
        <taxon>Tracheophyta</taxon>
        <taxon>Spermatophyta</taxon>
        <taxon>Magnoliopsida</taxon>
        <taxon>eudicotyledons</taxon>
        <taxon>Gunneridae</taxon>
        <taxon>Pentapetalae</taxon>
        <taxon>asterids</taxon>
        <taxon>lamiids</taxon>
        <taxon>Lamiales</taxon>
        <taxon>Orobanchaceae</taxon>
        <taxon>Orobanchaceae incertae sedis</taxon>
        <taxon>Phtheirospermum</taxon>
    </lineage>
</organism>
<dbReference type="AlphaFoldDB" id="A0A830B7Y2"/>
<gene>
    <name evidence="1" type="ORF">PHJA_000203600</name>
</gene>
<proteinExistence type="predicted"/>
<accession>A0A830B7Y2</accession>
<evidence type="ECO:0000313" key="2">
    <source>
        <dbReference type="Proteomes" id="UP000653305"/>
    </source>
</evidence>
<comment type="caution">
    <text evidence="1">The sequence shown here is derived from an EMBL/GenBank/DDBJ whole genome shotgun (WGS) entry which is preliminary data.</text>
</comment>
<keyword evidence="2" id="KW-1185">Reference proteome</keyword>